<keyword evidence="1" id="KW-0472">Membrane</keyword>
<dbReference type="AlphaFoldDB" id="A0AA48I2C6"/>
<proteinExistence type="predicted"/>
<dbReference type="RefSeq" id="WP_338290432.1">
    <property type="nucleotide sequence ID" value="NZ_AP027272.1"/>
</dbReference>
<sequence length="62" mass="6921">MKRLLKLPVIMLTLVIGWALMIWMQWNLNHEASVNLVAMPLMMLVMAFLAALAAQGSDGTNH</sequence>
<accession>A0AA48I2C6</accession>
<dbReference type="Proteomes" id="UP001333710">
    <property type="component" value="Chromosome"/>
</dbReference>
<keyword evidence="3" id="KW-1185">Reference proteome</keyword>
<feature type="transmembrane region" description="Helical" evidence="1">
    <location>
        <begin position="7"/>
        <end position="26"/>
    </location>
</feature>
<evidence type="ECO:0000313" key="3">
    <source>
        <dbReference type="Proteomes" id="UP001333710"/>
    </source>
</evidence>
<dbReference type="KEGG" id="pmaw:MACH26_01560"/>
<evidence type="ECO:0000313" key="2">
    <source>
        <dbReference type="EMBL" id="BDX04635.1"/>
    </source>
</evidence>
<keyword evidence="1" id="KW-0812">Transmembrane</keyword>
<organism evidence="2 3">
    <name type="scientific">Planctobacterium marinum</name>
    <dbReference type="NCBI Taxonomy" id="1631968"/>
    <lineage>
        <taxon>Bacteria</taxon>
        <taxon>Pseudomonadati</taxon>
        <taxon>Pseudomonadota</taxon>
        <taxon>Gammaproteobacteria</taxon>
        <taxon>Alteromonadales</taxon>
        <taxon>Alteromonadaceae</taxon>
        <taxon>Planctobacterium</taxon>
    </lineage>
</organism>
<keyword evidence="1" id="KW-1133">Transmembrane helix</keyword>
<gene>
    <name evidence="2" type="ORF">MACH26_01560</name>
</gene>
<name>A0AA48I2C6_9ALTE</name>
<evidence type="ECO:0000256" key="1">
    <source>
        <dbReference type="SAM" id="Phobius"/>
    </source>
</evidence>
<feature type="transmembrane region" description="Helical" evidence="1">
    <location>
        <begin position="32"/>
        <end position="54"/>
    </location>
</feature>
<reference evidence="2" key="1">
    <citation type="submission" date="2023-01" db="EMBL/GenBank/DDBJ databases">
        <title>Complete genome sequence of Planctobacterium marinum strain Dej080120_11.</title>
        <authorList>
            <person name="Ueki S."/>
            <person name="Maruyama F."/>
        </authorList>
    </citation>
    <scope>NUCLEOTIDE SEQUENCE</scope>
    <source>
        <strain evidence="2">Dej080120_11</strain>
    </source>
</reference>
<protein>
    <submittedName>
        <fullName evidence="2">Uncharacterized protein</fullName>
    </submittedName>
</protein>
<dbReference type="EMBL" id="AP027272">
    <property type="protein sequence ID" value="BDX04635.1"/>
    <property type="molecule type" value="Genomic_DNA"/>
</dbReference>